<dbReference type="AlphaFoldDB" id="A0A502CCU2"/>
<dbReference type="SUPFAM" id="SSF56935">
    <property type="entry name" value="Porins"/>
    <property type="match status" value="1"/>
</dbReference>
<feature type="chain" id="PRO_5021425430" description="TonB-dependent receptor" evidence="1">
    <location>
        <begin position="21"/>
        <end position="736"/>
    </location>
</feature>
<evidence type="ECO:0000313" key="2">
    <source>
        <dbReference type="EMBL" id="TPG10788.1"/>
    </source>
</evidence>
<comment type="caution">
    <text evidence="2">The sequence shown here is derived from an EMBL/GenBank/DDBJ whole genome shotgun (WGS) entry which is preliminary data.</text>
</comment>
<dbReference type="Proteomes" id="UP000318413">
    <property type="component" value="Unassembled WGS sequence"/>
</dbReference>
<gene>
    <name evidence="2" type="ORF">EAH84_11915</name>
</gene>
<evidence type="ECO:0000313" key="3">
    <source>
        <dbReference type="Proteomes" id="UP000318413"/>
    </source>
</evidence>
<keyword evidence="1" id="KW-0732">Signal</keyword>
<protein>
    <recommendedName>
        <fullName evidence="4">TonB-dependent receptor</fullName>
    </recommendedName>
</protein>
<reference evidence="2 3" key="1">
    <citation type="journal article" date="2019" name="Environ. Microbiol.">
        <title>Species interactions and distinct microbial communities in high Arctic permafrost affected cryosols are associated with the CH4 and CO2 gas fluxes.</title>
        <authorList>
            <person name="Altshuler I."/>
            <person name="Hamel J."/>
            <person name="Turney S."/>
            <person name="Magnuson E."/>
            <person name="Levesque R."/>
            <person name="Greer C."/>
            <person name="Whyte L.G."/>
        </authorList>
    </citation>
    <scope>NUCLEOTIDE SEQUENCE [LARGE SCALE GENOMIC DNA]</scope>
    <source>
        <strain evidence="2 3">S5.1</strain>
    </source>
</reference>
<organism evidence="2 3">
    <name type="scientific">Sphingomonas oligophenolica</name>
    <dbReference type="NCBI Taxonomy" id="301154"/>
    <lineage>
        <taxon>Bacteria</taxon>
        <taxon>Pseudomonadati</taxon>
        <taxon>Pseudomonadota</taxon>
        <taxon>Alphaproteobacteria</taxon>
        <taxon>Sphingomonadales</taxon>
        <taxon>Sphingomonadaceae</taxon>
        <taxon>Sphingomonas</taxon>
    </lineage>
</organism>
<feature type="signal peptide" evidence="1">
    <location>
        <begin position="1"/>
        <end position="20"/>
    </location>
</feature>
<proteinExistence type="predicted"/>
<dbReference type="OrthoDB" id="9145970at2"/>
<dbReference type="EMBL" id="RCZK01000010">
    <property type="protein sequence ID" value="TPG10788.1"/>
    <property type="molecule type" value="Genomic_DNA"/>
</dbReference>
<evidence type="ECO:0000256" key="1">
    <source>
        <dbReference type="SAM" id="SignalP"/>
    </source>
</evidence>
<sequence>MIRTALCGIGALALLCPALAAAQTQAGFRIHVTDADGRPIEAAEVQVTDPADGTDAPDALLSNTDGDVLLDAPMIDPDRGAAVTVSAMGYRDARVHVAPGMEHDLAVRLEAADGDNSIVIVAKRMSRPFSPSTLGLLDIVTDARANADPVLAANDLPSSTNVAGNATLSLRATRPTISRLYLDDVPVFEFGRGGSLDNATQAGSILNLGNTKDVEAYPSNPPLYLAGSSGGALRALPPTTANPGGNLALNTAAIGLAGTVAPGDGGSFATLTGLYSDLQPQLALNDRLTELISRLRLRSVGLIGRAALDRQSALSVFAQAETEAGRYPVEILGARGEFRQDTDRERLLSSYATTLGAMALTANGSYTHAHSNQAYAGWSSASDNRYLFWSIDLGGDALESRLTYRLGIDSDAVSQSSRQAFDASLAPIGATAPTRVANRNDDMAAYGFASYRVGANTLISVGGRRTVASSLGADYGLQMSATASSADKKHKLIVSLGRYFGVELPQYAYDGGLARSVSRQIEADYSFTAPRLRLGLSVYHSEETADRTRSALAEGRFYVFDDTLTGVGRRTVTTGVELYADVSPVSGMEAKLSLSRIGQHTAIGGQTFDGSNDFAYIARGAVRYQIAGWGLNLAATARDGAAFTRVTSIADDPRDGPVPVTGPINGERLPPYFSVDTSIARPLALSASVRPLAFLSINNLLDRRNASSQILSTDPSSLRLRSYPGRVLTAGISLNF</sequence>
<dbReference type="RefSeq" id="WP_140872248.1">
    <property type="nucleotide sequence ID" value="NZ_RCZK01000010.1"/>
</dbReference>
<keyword evidence="3" id="KW-1185">Reference proteome</keyword>
<accession>A0A502CCU2</accession>
<name>A0A502CCU2_9SPHN</name>
<evidence type="ECO:0008006" key="4">
    <source>
        <dbReference type="Google" id="ProtNLM"/>
    </source>
</evidence>